<proteinExistence type="predicted"/>
<dbReference type="AlphaFoldDB" id="A0A937D9J3"/>
<keyword evidence="3" id="KW-1185">Reference proteome</keyword>
<organism evidence="2 3">
    <name type="scientific">Aquimarina mytili</name>
    <dbReference type="NCBI Taxonomy" id="874423"/>
    <lineage>
        <taxon>Bacteria</taxon>
        <taxon>Pseudomonadati</taxon>
        <taxon>Bacteroidota</taxon>
        <taxon>Flavobacteriia</taxon>
        <taxon>Flavobacteriales</taxon>
        <taxon>Flavobacteriaceae</taxon>
        <taxon>Aquimarina</taxon>
    </lineage>
</organism>
<dbReference type="CDD" id="cd10931">
    <property type="entry name" value="CE4_u7"/>
    <property type="match status" value="1"/>
</dbReference>
<dbReference type="InterPro" id="IPR054297">
    <property type="entry name" value="DUF7033"/>
</dbReference>
<dbReference type="Proteomes" id="UP000651057">
    <property type="component" value="Unassembled WGS sequence"/>
</dbReference>
<accession>A0A937D9J3</accession>
<dbReference type="RefSeq" id="WP_201922806.1">
    <property type="nucleotide sequence ID" value="NZ_BAABAX010000020.1"/>
</dbReference>
<evidence type="ECO:0000259" key="1">
    <source>
        <dbReference type="Pfam" id="PF23019"/>
    </source>
</evidence>
<comment type="caution">
    <text evidence="2">The sequence shown here is derived from an EMBL/GenBank/DDBJ whole genome shotgun (WGS) entry which is preliminary data.</text>
</comment>
<evidence type="ECO:0000313" key="2">
    <source>
        <dbReference type="EMBL" id="MBL0685120.1"/>
    </source>
</evidence>
<feature type="domain" description="DUF7033" evidence="1">
    <location>
        <begin position="96"/>
        <end position="185"/>
    </location>
</feature>
<dbReference type="Pfam" id="PF23019">
    <property type="entry name" value="DUF7033"/>
    <property type="match status" value="1"/>
</dbReference>
<sequence>MLLIHVQKVTPRVSYTFKQICKRILGLEVNLTSKIETFIAHDGPKFSYGKKPLSKELYFQSVDLLFEHGLNDTEIQVFDWENTKCFFEIKHASSALPFDIFAATFYLLTRYEEYLPHVKDEYGRFPAVESIAYTHDFLQEPVIDIWAYKFKDVLLEKYPELQFVDKKFAVIPVISVDQTFAYKNKGVLRSIGGGIRDLWNLKFDQFTDRIRVNLGMKKDPYNTFDFIIDLQKLKKRKAKVLFGLGDYSKYEKNIGYNNPRHQSIIKHIADYIDVGLKVSYDAISNASVLNKEKQRIESILNRRLLYSLCSFFKLKLPEAYRNFIELEIQEDYSMGYAGFSGFRAGTCTPFMFYDLDYEVQTPLIVYSFCFTSLTDDDGSKNEGSIRKEIISYIEKIKKVKGAFIPIFSNVTFSELEDQSYWKSILEFIWNIDDE</sequence>
<gene>
    <name evidence="2" type="ORF">JJQ60_16430</name>
</gene>
<name>A0A937D9J3_9FLAO</name>
<evidence type="ECO:0000313" key="3">
    <source>
        <dbReference type="Proteomes" id="UP000651057"/>
    </source>
</evidence>
<reference evidence="2" key="1">
    <citation type="submission" date="2021-01" db="EMBL/GenBank/DDBJ databases">
        <authorList>
            <person name="Zhong Y.L."/>
        </authorList>
    </citation>
    <scope>NUCLEOTIDE SEQUENCE</scope>
    <source>
        <strain evidence="2">KCTC 23302</strain>
    </source>
</reference>
<dbReference type="EMBL" id="JAERQJ010000007">
    <property type="protein sequence ID" value="MBL0685120.1"/>
    <property type="molecule type" value="Genomic_DNA"/>
</dbReference>
<protein>
    <submittedName>
        <fullName evidence="2">Polysaccharide deacetylase family protein</fullName>
    </submittedName>
</protein>